<name>A0A8J7WK10_9ACTN</name>
<feature type="region of interest" description="Disordered" evidence="1">
    <location>
        <begin position="631"/>
        <end position="653"/>
    </location>
</feature>
<comment type="caution">
    <text evidence="2">The sequence shown here is derived from an EMBL/GenBank/DDBJ whole genome shotgun (WGS) entry which is preliminary data.</text>
</comment>
<dbReference type="Gene3D" id="3.40.630.30">
    <property type="match status" value="1"/>
</dbReference>
<evidence type="ECO:0000313" key="2">
    <source>
        <dbReference type="EMBL" id="MBS2963686.1"/>
    </source>
</evidence>
<protein>
    <submittedName>
        <fullName evidence="2">HAD-IIIC family phosphatase</fullName>
    </submittedName>
</protein>
<reference evidence="2" key="1">
    <citation type="submission" date="2021-04" db="EMBL/GenBank/DDBJ databases">
        <title>Genome based classification of Actinospica acidithermotolerans sp. nov., an actinobacterium isolated from an Indonesian hot spring.</title>
        <authorList>
            <person name="Kusuma A.B."/>
            <person name="Putra K.E."/>
            <person name="Nafisah S."/>
            <person name="Loh J."/>
            <person name="Nouioui I."/>
            <person name="Goodfellow M."/>
        </authorList>
    </citation>
    <scope>NUCLEOTIDE SEQUENCE</scope>
    <source>
        <strain evidence="2">DSM 45618</strain>
    </source>
</reference>
<evidence type="ECO:0000256" key="1">
    <source>
        <dbReference type="SAM" id="MobiDB-lite"/>
    </source>
</evidence>
<dbReference type="EMBL" id="JAGSXH010000032">
    <property type="protein sequence ID" value="MBS2963686.1"/>
    <property type="molecule type" value="Genomic_DNA"/>
</dbReference>
<dbReference type="NCBIfam" id="TIGR01686">
    <property type="entry name" value="FkbH"/>
    <property type="match status" value="1"/>
</dbReference>
<dbReference type="InterPro" id="IPR010037">
    <property type="entry name" value="FkbH_domain"/>
</dbReference>
<dbReference type="InterPro" id="IPR016181">
    <property type="entry name" value="Acyl_CoA_acyltransferase"/>
</dbReference>
<proteinExistence type="predicted"/>
<dbReference type="Gene3D" id="3.40.50.1110">
    <property type="entry name" value="SGNH hydrolase"/>
    <property type="match status" value="1"/>
</dbReference>
<dbReference type="InterPro" id="IPR010033">
    <property type="entry name" value="HAD_SF_ppase_IIIC"/>
</dbReference>
<dbReference type="RefSeq" id="WP_211467615.1">
    <property type="nucleotide sequence ID" value="NZ_JAGSXH010000032.1"/>
</dbReference>
<dbReference type="SUPFAM" id="SSF56784">
    <property type="entry name" value="HAD-like"/>
    <property type="match status" value="1"/>
</dbReference>
<dbReference type="InterPro" id="IPR023214">
    <property type="entry name" value="HAD_sf"/>
</dbReference>
<dbReference type="Gene3D" id="3.40.50.1000">
    <property type="entry name" value="HAD superfamily/HAD-like"/>
    <property type="match status" value="1"/>
</dbReference>
<accession>A0A8J7WK10</accession>
<keyword evidence="3" id="KW-1185">Reference proteome</keyword>
<dbReference type="SUPFAM" id="SSF55729">
    <property type="entry name" value="Acyl-CoA N-acyltransferases (Nat)"/>
    <property type="match status" value="1"/>
</dbReference>
<organism evidence="2 3">
    <name type="scientific">Actinocrinis puniceicyclus</name>
    <dbReference type="NCBI Taxonomy" id="977794"/>
    <lineage>
        <taxon>Bacteria</taxon>
        <taxon>Bacillati</taxon>
        <taxon>Actinomycetota</taxon>
        <taxon>Actinomycetes</taxon>
        <taxon>Catenulisporales</taxon>
        <taxon>Actinospicaceae</taxon>
        <taxon>Actinocrinis</taxon>
    </lineage>
</organism>
<dbReference type="NCBIfam" id="TIGR01681">
    <property type="entry name" value="HAD-SF-IIIC"/>
    <property type="match status" value="1"/>
</dbReference>
<dbReference type="InterPro" id="IPR036412">
    <property type="entry name" value="HAD-like_sf"/>
</dbReference>
<gene>
    <name evidence="2" type="ORF">KGA66_11545</name>
</gene>
<evidence type="ECO:0000313" key="3">
    <source>
        <dbReference type="Proteomes" id="UP000677913"/>
    </source>
</evidence>
<dbReference type="InterPro" id="IPR036514">
    <property type="entry name" value="SGNH_hydro_sf"/>
</dbReference>
<sequence length="653" mass="71013">MTAVRSGAADASFPVQDASWDLVALHRAGRLVQQYPLVAGLLRHLSDADLIAAGQLLSRLSADEVTRLHPSVATLDIAVTGHGTLAALVPALTAHTARHGLLTRIRLSDFDGYVFDLGDPGSSLYAAGPGLTLCVLDPQIVFDEVPAPWRPEDVERVFGEKLRLVEGLTTAFAANSRGTLVLNTLPLPRRHSAQLLDHRSRARLGAIWHEGNAALLRLGERPGVIVVDLDPLLAGGIAAEDARMSVYAKAHLSPELLAAYAREVAHLARHLTGRTKKCLALDLDGTVWGGILGEDGAEGIEVADGYRGEAFRAFQRVVKQIGSQGVLLAAVSKNDVEPVRAVLRDHPQQTLREADFVRVCANWRPKHENLAELAGALNLGVDSIVFVDDSPYERGLVERELPQVSVVAVDDEPARHMERLLADGWFDVLELTDEDRGRAARYTDELAREDFLRSFDSLADYLRELGVRVRLARLGDQDVPRVAQLTQRTNQFNLTTRRMQPAEVRALAGDPAQLVLTIHSGDRFGENGLVGAIFARRAGDALHIENFLLSCRVFARGIEQTCLAAVLRHARRTGATAVFGAYRPTAKNSGVKDLYPRYGFTRLAADEDGTTRFRHDLAEIVGTPDHVHLDESLGDLPGAATENGNHGPQGDHS</sequence>
<dbReference type="AlphaFoldDB" id="A0A8J7WK10"/>
<dbReference type="Proteomes" id="UP000677913">
    <property type="component" value="Unassembled WGS sequence"/>
</dbReference>